<evidence type="ECO:0000313" key="1">
    <source>
        <dbReference type="EMBL" id="KAL3319654.1"/>
    </source>
</evidence>
<proteinExistence type="predicted"/>
<sequence>MSPSISVCCVTLNREINSARVPGYYAPPTNHFCSILYTHRSGNLQLAPSPVSALIPPPVTLSLHGVIKCTFFPLLLFTCFLPHSQSHNFT</sequence>
<protein>
    <submittedName>
        <fullName evidence="1">Uncharacterized protein</fullName>
    </submittedName>
</protein>
<accession>A0ABD2QJG9</accession>
<dbReference type="AlphaFoldDB" id="A0ABD2QJG9"/>
<comment type="caution">
    <text evidence="1">The sequence shown here is derived from an EMBL/GenBank/DDBJ whole genome shotgun (WGS) entry which is preliminary data.</text>
</comment>
<name>A0ABD2QJG9_9PLAT</name>
<dbReference type="Proteomes" id="UP001626550">
    <property type="component" value="Unassembled WGS sequence"/>
</dbReference>
<keyword evidence="2" id="KW-1185">Reference proteome</keyword>
<reference evidence="1 2" key="1">
    <citation type="submission" date="2024-11" db="EMBL/GenBank/DDBJ databases">
        <title>Adaptive evolution of stress response genes in parasites aligns with host niche diversity.</title>
        <authorList>
            <person name="Hahn C."/>
            <person name="Resl P."/>
        </authorList>
    </citation>
    <scope>NUCLEOTIDE SEQUENCE [LARGE SCALE GENOMIC DNA]</scope>
    <source>
        <strain evidence="1">EGGRZ-B1_66</strain>
        <tissue evidence="1">Body</tissue>
    </source>
</reference>
<organism evidence="1 2">
    <name type="scientific">Cichlidogyrus casuarinus</name>
    <dbReference type="NCBI Taxonomy" id="1844966"/>
    <lineage>
        <taxon>Eukaryota</taxon>
        <taxon>Metazoa</taxon>
        <taxon>Spiralia</taxon>
        <taxon>Lophotrochozoa</taxon>
        <taxon>Platyhelminthes</taxon>
        <taxon>Monogenea</taxon>
        <taxon>Monopisthocotylea</taxon>
        <taxon>Dactylogyridea</taxon>
        <taxon>Ancyrocephalidae</taxon>
        <taxon>Cichlidogyrus</taxon>
    </lineage>
</organism>
<gene>
    <name evidence="1" type="ORF">Ciccas_001660</name>
</gene>
<evidence type="ECO:0000313" key="2">
    <source>
        <dbReference type="Proteomes" id="UP001626550"/>
    </source>
</evidence>
<dbReference type="EMBL" id="JBJKFK010000113">
    <property type="protein sequence ID" value="KAL3319654.1"/>
    <property type="molecule type" value="Genomic_DNA"/>
</dbReference>